<keyword evidence="3" id="KW-1185">Reference proteome</keyword>
<accession>A0A8S3QB73</accession>
<name>A0A8S3QB73_MYTED</name>
<evidence type="ECO:0000313" key="3">
    <source>
        <dbReference type="Proteomes" id="UP000683360"/>
    </source>
</evidence>
<feature type="transmembrane region" description="Helical" evidence="1">
    <location>
        <begin position="365"/>
        <end position="384"/>
    </location>
</feature>
<feature type="transmembrane region" description="Helical" evidence="1">
    <location>
        <begin position="306"/>
        <end position="322"/>
    </location>
</feature>
<feature type="transmembrane region" description="Helical" evidence="1">
    <location>
        <begin position="157"/>
        <end position="173"/>
    </location>
</feature>
<dbReference type="EMBL" id="CAJPWZ010000373">
    <property type="protein sequence ID" value="CAG2191945.1"/>
    <property type="molecule type" value="Genomic_DNA"/>
</dbReference>
<feature type="transmembrane region" description="Helical" evidence="1">
    <location>
        <begin position="416"/>
        <end position="435"/>
    </location>
</feature>
<feature type="transmembrane region" description="Helical" evidence="1">
    <location>
        <begin position="456"/>
        <end position="477"/>
    </location>
</feature>
<reference evidence="2" key="1">
    <citation type="submission" date="2021-03" db="EMBL/GenBank/DDBJ databases">
        <authorList>
            <person name="Bekaert M."/>
        </authorList>
    </citation>
    <scope>NUCLEOTIDE SEQUENCE</scope>
</reference>
<feature type="transmembrane region" description="Helical" evidence="1">
    <location>
        <begin position="222"/>
        <end position="240"/>
    </location>
</feature>
<evidence type="ECO:0000313" key="2">
    <source>
        <dbReference type="EMBL" id="CAG2191945.1"/>
    </source>
</evidence>
<sequence>MRPNTEWYTDELRLAKRDRRKAERRMRKSNLTVHRQIFQDTCLKASKLLLKSKKDYFSTKISEIEHDQKQLHRLTNDLMGNRREIILPSHNDEKVLADKFCEFFVGKISAIRDNLTAKNDASSYNRDTMRADIKFEGNGMKQEPTFIMKLEPKLKQLAIIGLIFGSLFLQWNGTKCLIEGEDLFEDKWTIKSLLASAAIELVFILVAFKTEEFRTIVDNSEAITIFFFLHVLSSDLLKYYDNVPLVDRGTDIYPPLISIIVLICLVICKGARIQHITMVTTGLLSLGALFVSLGVIKDFTMNRIDYLSFSSVFATVLKLICLKHFKDQNIKVTLRLRAIGIFFAGTIVVVVPVLEFTNKSNLGTFMLVSSMSGLASLTVLYLLYNHVMCTKTVLETSGYLMMGYLLHQILESESINILPVLFGTCVLIATYIWHVKKQHDDSKAPFKDISSTSHEMFTRIEFIIFMGGVIAVLFYVLQPRVSSRDINNLSYVGLDKIVRKLLQNKDS</sequence>
<keyword evidence="1" id="KW-0472">Membrane</keyword>
<protein>
    <submittedName>
        <fullName evidence="2">Uncharacterized protein</fullName>
    </submittedName>
</protein>
<gene>
    <name evidence="2" type="ORF">MEDL_7143</name>
</gene>
<organism evidence="2 3">
    <name type="scientific">Mytilus edulis</name>
    <name type="common">Blue mussel</name>
    <dbReference type="NCBI Taxonomy" id="6550"/>
    <lineage>
        <taxon>Eukaryota</taxon>
        <taxon>Metazoa</taxon>
        <taxon>Spiralia</taxon>
        <taxon>Lophotrochozoa</taxon>
        <taxon>Mollusca</taxon>
        <taxon>Bivalvia</taxon>
        <taxon>Autobranchia</taxon>
        <taxon>Pteriomorphia</taxon>
        <taxon>Mytilida</taxon>
        <taxon>Mytiloidea</taxon>
        <taxon>Mytilidae</taxon>
        <taxon>Mytilinae</taxon>
        <taxon>Mytilus</taxon>
    </lineage>
</organism>
<evidence type="ECO:0000256" key="1">
    <source>
        <dbReference type="SAM" id="Phobius"/>
    </source>
</evidence>
<proteinExistence type="predicted"/>
<keyword evidence="1" id="KW-0812">Transmembrane</keyword>
<feature type="transmembrane region" description="Helical" evidence="1">
    <location>
        <begin position="193"/>
        <end position="210"/>
    </location>
</feature>
<feature type="transmembrane region" description="Helical" evidence="1">
    <location>
        <begin position="252"/>
        <end position="268"/>
    </location>
</feature>
<comment type="caution">
    <text evidence="2">The sequence shown here is derived from an EMBL/GenBank/DDBJ whole genome shotgun (WGS) entry which is preliminary data.</text>
</comment>
<keyword evidence="1" id="KW-1133">Transmembrane helix</keyword>
<dbReference type="Proteomes" id="UP000683360">
    <property type="component" value="Unassembled WGS sequence"/>
</dbReference>
<dbReference type="AlphaFoldDB" id="A0A8S3QB73"/>
<feature type="transmembrane region" description="Helical" evidence="1">
    <location>
        <begin position="334"/>
        <end position="353"/>
    </location>
</feature>
<feature type="transmembrane region" description="Helical" evidence="1">
    <location>
        <begin position="275"/>
        <end position="294"/>
    </location>
</feature>
<dbReference type="OrthoDB" id="6068151at2759"/>